<dbReference type="OrthoDB" id="5380561at2"/>
<reference evidence="2" key="1">
    <citation type="submission" date="2016-10" db="EMBL/GenBank/DDBJ databases">
        <authorList>
            <person name="Varghese N."/>
            <person name="Submissions S."/>
        </authorList>
    </citation>
    <scope>NUCLEOTIDE SEQUENCE [LARGE SCALE GENOMIC DNA]</scope>
    <source>
        <strain evidence="2">CGMCC 1.6474</strain>
    </source>
</reference>
<dbReference type="InterPro" id="IPR001343">
    <property type="entry name" value="Hemolysn_Ca-bd"/>
</dbReference>
<keyword evidence="2" id="KW-1185">Reference proteome</keyword>
<evidence type="ECO:0000313" key="1">
    <source>
        <dbReference type="EMBL" id="SFK92215.1"/>
    </source>
</evidence>
<dbReference type="Proteomes" id="UP000198804">
    <property type="component" value="Unassembled WGS sequence"/>
</dbReference>
<proteinExistence type="predicted"/>
<dbReference type="STRING" id="414703.SAMN04488125_1061"/>
<evidence type="ECO:0000313" key="2">
    <source>
        <dbReference type="Proteomes" id="UP000198804"/>
    </source>
</evidence>
<protein>
    <submittedName>
        <fullName evidence="1">Ca2+-binding protein, RTX toxin-related</fullName>
    </submittedName>
</protein>
<gene>
    <name evidence="1" type="ORF">SAMN04488125_1061</name>
</gene>
<dbReference type="InterPro" id="IPR011049">
    <property type="entry name" value="Serralysin-like_metalloprot_C"/>
</dbReference>
<accession>A0A1I4DG79</accession>
<dbReference type="SUPFAM" id="SSF51120">
    <property type="entry name" value="beta-Roll"/>
    <property type="match status" value="3"/>
</dbReference>
<sequence length="551" mass="56850">MTLSLNTGAVATYDAAASRPGQAYVFKYTVKDDEVASDLSIISVNLNGAVLRDAEGKDALISSDLSLMSGTLKVNGYIGSAGNENFYGTSGAETFEGRGGDDIYRINNVGDRVIERKGDGHDTIVATLDFALAEGVEVETIRAAKSIGAADIKLTGNAFAQTLEGTEGRNVLDGRGGADIMRGKGGDDRYYVDSARDVVIEERGGGFDTILTSVSFALAAGLEIEALEIADPAKSSGSTVRLTGNEFANRLTGDRGDNVLDGGGGIDIMRGLGGNDTYTVDKARDQVIEAKGGGTDTVVTTVSYALTAGQEIEALQLAASTGSANLNLTGNEYGQTLIGNAGANRIDGGGGIDIMRGLGGNDTYTLDKARDQVIEAKGGGTDTVVTTVSYALTAGQEIEALQLAASTGQANLNLTGNEFANAIRGNDGNNVLDGSSGSDILTGRAGLDAFVFSTKLGAGNVDRITDFAPVDDTIRLSEDIFTALGAGPLRAAAFKDLSVAGAKVDASDRILYDRDTGALSYDADGSGTAKAIKFAVLDNHAKLTHDDFFVV</sequence>
<dbReference type="AlphaFoldDB" id="A0A1I4DG79"/>
<dbReference type="Gene3D" id="2.150.10.10">
    <property type="entry name" value="Serralysin-like metalloprotease, C-terminal"/>
    <property type="match status" value="4"/>
</dbReference>
<dbReference type="RefSeq" id="WP_091944536.1">
    <property type="nucleotide sequence ID" value="NZ_FOSV01000006.1"/>
</dbReference>
<name>A0A1I4DG79_9HYPH</name>
<dbReference type="GO" id="GO:0005509">
    <property type="term" value="F:calcium ion binding"/>
    <property type="evidence" value="ECO:0007669"/>
    <property type="project" value="InterPro"/>
</dbReference>
<dbReference type="EMBL" id="FOSV01000006">
    <property type="protein sequence ID" value="SFK92215.1"/>
    <property type="molecule type" value="Genomic_DNA"/>
</dbReference>
<dbReference type="Pfam" id="PF00353">
    <property type="entry name" value="HemolysinCabind"/>
    <property type="match status" value="5"/>
</dbReference>
<organism evidence="1 2">
    <name type="scientific">Methylorubrum salsuginis</name>
    <dbReference type="NCBI Taxonomy" id="414703"/>
    <lineage>
        <taxon>Bacteria</taxon>
        <taxon>Pseudomonadati</taxon>
        <taxon>Pseudomonadota</taxon>
        <taxon>Alphaproteobacteria</taxon>
        <taxon>Hyphomicrobiales</taxon>
        <taxon>Methylobacteriaceae</taxon>
        <taxon>Methylorubrum</taxon>
    </lineage>
</organism>